<keyword evidence="13" id="KW-0460">Magnesium</keyword>
<comment type="similarity">
    <text evidence="3 17">Belongs to the small GTPase superfamily. SAR1 family.</text>
</comment>
<dbReference type="AlphaFoldDB" id="A0A0L0DLB6"/>
<dbReference type="GO" id="GO:0046872">
    <property type="term" value="F:metal ion binding"/>
    <property type="evidence" value="ECO:0007669"/>
    <property type="project" value="UniProtKB-KW"/>
</dbReference>
<keyword evidence="9 17" id="KW-0653">Protein transport</keyword>
<evidence type="ECO:0000256" key="11">
    <source>
        <dbReference type="ARBA" id="ARBA00023134"/>
    </source>
</evidence>
<evidence type="ECO:0000256" key="17">
    <source>
        <dbReference type="RuleBase" id="RU003926"/>
    </source>
</evidence>
<feature type="binding site" evidence="16">
    <location>
        <position position="35"/>
    </location>
    <ligand>
        <name>Mg(2+)</name>
        <dbReference type="ChEBI" id="CHEBI:18420"/>
    </ligand>
</feature>
<dbReference type="OrthoDB" id="2011769at2759"/>
<keyword evidence="12" id="KW-0472">Membrane</keyword>
<feature type="binding site" evidence="15">
    <location>
        <begin position="130"/>
        <end position="133"/>
    </location>
    <ligand>
        <name>GTP</name>
        <dbReference type="ChEBI" id="CHEBI:37565"/>
    </ligand>
</feature>
<accession>A0A0L0DLB6</accession>
<evidence type="ECO:0000256" key="8">
    <source>
        <dbReference type="ARBA" id="ARBA00022892"/>
    </source>
</evidence>
<dbReference type="RefSeq" id="XP_013762186.1">
    <property type="nucleotide sequence ID" value="XM_013906732.1"/>
</dbReference>
<dbReference type="PROSITE" id="PS51422">
    <property type="entry name" value="SAR1"/>
    <property type="match status" value="1"/>
</dbReference>
<evidence type="ECO:0000256" key="15">
    <source>
        <dbReference type="PIRSR" id="PIRSR606689-1"/>
    </source>
</evidence>
<dbReference type="OMA" id="GLWNKHG"/>
<dbReference type="SMART" id="SM00178">
    <property type="entry name" value="SAR"/>
    <property type="match status" value="1"/>
</dbReference>
<feature type="binding site" evidence="14">
    <location>
        <position position="130"/>
    </location>
    <ligand>
        <name>GTP</name>
        <dbReference type="ChEBI" id="CHEBI:37565"/>
    </ligand>
</feature>
<keyword evidence="13" id="KW-0479">Metal-binding</keyword>
<sequence>MAFVMDWVYGALSFLGLYQKSAKILFLGLDNAGKTTLLHMLKDDRMAIHQPTIHPTMEELNIGNIKFRTFDLGGHTQARRVWQDYFTTVDAVVFLVDASAAWRFEESATELQSLLGSDELADVPFLILGNKVDIPEAVSDEELRFQLGLSGLTTGQDGGDLGGVRPIEVFMCSVKMRQGYGAGFNWLANYLS</sequence>
<dbReference type="GeneID" id="25560783"/>
<keyword evidence="11 15" id="KW-0342">GTP-binding</keyword>
<evidence type="ECO:0000256" key="9">
    <source>
        <dbReference type="ARBA" id="ARBA00022927"/>
    </source>
</evidence>
<keyword evidence="8 17" id="KW-0931">ER-Golgi transport</keyword>
<feature type="binding site" evidence="14">
    <location>
        <position position="133"/>
    </location>
    <ligand>
        <name>GTP</name>
        <dbReference type="ChEBI" id="CHEBI:37565"/>
    </ligand>
</feature>
<dbReference type="GO" id="GO:0003924">
    <property type="term" value="F:GTPase activity"/>
    <property type="evidence" value="ECO:0007669"/>
    <property type="project" value="InterPro"/>
</dbReference>
<evidence type="ECO:0000256" key="1">
    <source>
        <dbReference type="ARBA" id="ARBA00004395"/>
    </source>
</evidence>
<keyword evidence="4 17" id="KW-0813">Transport</keyword>
<name>A0A0L0DLB6_THETB</name>
<evidence type="ECO:0000256" key="6">
    <source>
        <dbReference type="ARBA" id="ARBA00022801"/>
    </source>
</evidence>
<evidence type="ECO:0000256" key="3">
    <source>
        <dbReference type="ARBA" id="ARBA00007507"/>
    </source>
</evidence>
<dbReference type="SUPFAM" id="SSF52540">
    <property type="entry name" value="P-loop containing nucleoside triphosphate hydrolases"/>
    <property type="match status" value="1"/>
</dbReference>
<dbReference type="SMART" id="SM00177">
    <property type="entry name" value="ARF"/>
    <property type="match status" value="1"/>
</dbReference>
<dbReference type="GO" id="GO:0016192">
    <property type="term" value="P:vesicle-mediated transport"/>
    <property type="evidence" value="ECO:0007669"/>
    <property type="project" value="UniProtKB-KW"/>
</dbReference>
<dbReference type="NCBIfam" id="TIGR00231">
    <property type="entry name" value="small_GTP"/>
    <property type="match status" value="1"/>
</dbReference>
<dbReference type="eggNOG" id="KOG0077">
    <property type="taxonomic scope" value="Eukaryota"/>
</dbReference>
<feature type="binding site" evidence="15">
    <location>
        <position position="74"/>
    </location>
    <ligand>
        <name>GTP</name>
        <dbReference type="ChEBI" id="CHEBI:37565"/>
    </ligand>
</feature>
<dbReference type="CDD" id="cd00879">
    <property type="entry name" value="Sar1"/>
    <property type="match status" value="1"/>
</dbReference>
<feature type="binding site" evidence="14">
    <location>
        <position position="131"/>
    </location>
    <ligand>
        <name>GTP</name>
        <dbReference type="ChEBI" id="CHEBI:37565"/>
    </ligand>
</feature>
<evidence type="ECO:0000256" key="12">
    <source>
        <dbReference type="ARBA" id="ARBA00023136"/>
    </source>
</evidence>
<dbReference type="Gene3D" id="3.40.50.300">
    <property type="entry name" value="P-loop containing nucleotide triphosphate hydrolases"/>
    <property type="match status" value="1"/>
</dbReference>
<evidence type="ECO:0000313" key="19">
    <source>
        <dbReference type="Proteomes" id="UP000054408"/>
    </source>
</evidence>
<feature type="binding site" evidence="16">
    <location>
        <position position="52"/>
    </location>
    <ligand>
        <name>Mg(2+)</name>
        <dbReference type="ChEBI" id="CHEBI:18420"/>
    </ligand>
</feature>
<dbReference type="EMBL" id="GL349436">
    <property type="protein sequence ID" value="KNC52183.1"/>
    <property type="molecule type" value="Genomic_DNA"/>
</dbReference>
<evidence type="ECO:0000256" key="13">
    <source>
        <dbReference type="PIRSR" id="PIRSR606687-1"/>
    </source>
</evidence>
<dbReference type="GO" id="GO:0005789">
    <property type="term" value="C:endoplasmic reticulum membrane"/>
    <property type="evidence" value="ECO:0007669"/>
    <property type="project" value="UniProtKB-SubCell"/>
</dbReference>
<evidence type="ECO:0000256" key="7">
    <source>
        <dbReference type="ARBA" id="ARBA00022824"/>
    </source>
</evidence>
<dbReference type="GO" id="GO:0006886">
    <property type="term" value="P:intracellular protein transport"/>
    <property type="evidence" value="ECO:0007669"/>
    <property type="project" value="InterPro"/>
</dbReference>
<dbReference type="Proteomes" id="UP000054408">
    <property type="component" value="Unassembled WGS sequence"/>
</dbReference>
<dbReference type="PANTHER" id="PTHR45684">
    <property type="entry name" value="RE74312P"/>
    <property type="match status" value="1"/>
</dbReference>
<protein>
    <submittedName>
        <fullName evidence="18">GTP-binding protein SAR1A</fullName>
    </submittedName>
</protein>
<dbReference type="PROSITE" id="PS51417">
    <property type="entry name" value="ARF"/>
    <property type="match status" value="1"/>
</dbReference>
<dbReference type="InterPro" id="IPR027417">
    <property type="entry name" value="P-loop_NTPase"/>
</dbReference>
<evidence type="ECO:0000256" key="5">
    <source>
        <dbReference type="ARBA" id="ARBA00022741"/>
    </source>
</evidence>
<reference evidence="18 19" key="1">
    <citation type="submission" date="2010-05" db="EMBL/GenBank/DDBJ databases">
        <title>The Genome Sequence of Thecamonas trahens ATCC 50062.</title>
        <authorList>
            <consortium name="The Broad Institute Genome Sequencing Platform"/>
            <person name="Russ C."/>
            <person name="Cuomo C."/>
            <person name="Shea T."/>
            <person name="Young S.K."/>
            <person name="Zeng Q."/>
            <person name="Koehrsen M."/>
            <person name="Haas B."/>
            <person name="Borodovsky M."/>
            <person name="Guigo R."/>
            <person name="Alvarado L."/>
            <person name="Berlin A."/>
            <person name="Bochicchio J."/>
            <person name="Borenstein D."/>
            <person name="Chapman S."/>
            <person name="Chen Z."/>
            <person name="Freedman E."/>
            <person name="Gellesch M."/>
            <person name="Goldberg J."/>
            <person name="Griggs A."/>
            <person name="Gujja S."/>
            <person name="Heilman E."/>
            <person name="Heiman D."/>
            <person name="Hepburn T."/>
            <person name="Howarth C."/>
            <person name="Jen D."/>
            <person name="Larson L."/>
            <person name="Mehta T."/>
            <person name="Park D."/>
            <person name="Pearson M."/>
            <person name="Roberts A."/>
            <person name="Saif S."/>
            <person name="Shenoy N."/>
            <person name="Sisk P."/>
            <person name="Stolte C."/>
            <person name="Sykes S."/>
            <person name="Thomson T."/>
            <person name="Walk T."/>
            <person name="White J."/>
            <person name="Yandava C."/>
            <person name="Burger G."/>
            <person name="Gray M.W."/>
            <person name="Holland P.W.H."/>
            <person name="King N."/>
            <person name="Lang F.B.F."/>
            <person name="Roger A.J."/>
            <person name="Ruiz-Trillo I."/>
            <person name="Lander E."/>
            <person name="Nusbaum C."/>
        </authorList>
    </citation>
    <scope>NUCLEOTIDE SEQUENCE [LARGE SCALE GENOMIC DNA]</scope>
    <source>
        <strain evidence="18 19">ATCC 50062</strain>
    </source>
</reference>
<comment type="subcellular location">
    <subcellularLocation>
        <location evidence="2">Endoplasmic reticulum membrane</location>
        <topology evidence="2">Peripheral membrane protein</topology>
    </subcellularLocation>
    <subcellularLocation>
        <location evidence="1">Golgi apparatus membrane</location>
        <topology evidence="1">Peripheral membrane protein</topology>
    </subcellularLocation>
</comment>
<keyword evidence="10 17" id="KW-0333">Golgi apparatus</keyword>
<keyword evidence="19" id="KW-1185">Reference proteome</keyword>
<evidence type="ECO:0000256" key="16">
    <source>
        <dbReference type="PIRSR" id="PIRSR606689-2"/>
    </source>
</evidence>
<dbReference type="Pfam" id="PF00025">
    <property type="entry name" value="Arf"/>
    <property type="match status" value="1"/>
</dbReference>
<feature type="binding site" evidence="14">
    <location>
        <position position="34"/>
    </location>
    <ligand>
        <name>GTP</name>
        <dbReference type="ChEBI" id="CHEBI:37565"/>
    </ligand>
</feature>
<dbReference type="InterPro" id="IPR006687">
    <property type="entry name" value="Small_GTPase_SAR1"/>
</dbReference>
<gene>
    <name evidence="18" type="ORF">AMSG_01009</name>
</gene>
<dbReference type="GO" id="GO:0005525">
    <property type="term" value="F:GTP binding"/>
    <property type="evidence" value="ECO:0007669"/>
    <property type="project" value="UniProtKB-KW"/>
</dbReference>
<dbReference type="GO" id="GO:0000139">
    <property type="term" value="C:Golgi membrane"/>
    <property type="evidence" value="ECO:0007669"/>
    <property type="project" value="UniProtKB-SubCell"/>
</dbReference>
<proteinExistence type="inferred from homology"/>
<dbReference type="PRINTS" id="PR00328">
    <property type="entry name" value="SAR1GTPBP"/>
</dbReference>
<feature type="binding site" evidence="14">
    <location>
        <position position="174"/>
    </location>
    <ligand>
        <name>GTP</name>
        <dbReference type="ChEBI" id="CHEBI:37565"/>
    </ligand>
</feature>
<keyword evidence="5 14" id="KW-0547">Nucleotide-binding</keyword>
<feature type="binding site" evidence="14">
    <location>
        <position position="31"/>
    </location>
    <ligand>
        <name>GTP</name>
        <dbReference type="ChEBI" id="CHEBI:37565"/>
    </ligand>
</feature>
<feature type="binding site" evidence="13">
    <location>
        <position position="30"/>
    </location>
    <ligand>
        <name>Mg(2+)</name>
        <dbReference type="ChEBI" id="CHEBI:18420"/>
    </ligand>
</feature>
<dbReference type="STRING" id="461836.A0A0L0DLB6"/>
<feature type="binding site" evidence="14">
    <location>
        <position position="36"/>
    </location>
    <ligand>
        <name>GTP</name>
        <dbReference type="ChEBI" id="CHEBI:37565"/>
    </ligand>
</feature>
<dbReference type="InterPro" id="IPR006689">
    <property type="entry name" value="Small_GTPase_ARF/SAR"/>
</dbReference>
<dbReference type="InterPro" id="IPR005225">
    <property type="entry name" value="Small_GTP-bd"/>
</dbReference>
<feature type="binding site" evidence="14">
    <location>
        <position position="33"/>
    </location>
    <ligand>
        <name>GTP</name>
        <dbReference type="ChEBI" id="CHEBI:37565"/>
    </ligand>
</feature>
<evidence type="ECO:0000256" key="4">
    <source>
        <dbReference type="ARBA" id="ARBA00022448"/>
    </source>
</evidence>
<evidence type="ECO:0000256" key="14">
    <source>
        <dbReference type="PIRSR" id="PIRSR606687-2"/>
    </source>
</evidence>
<organism evidence="18 19">
    <name type="scientific">Thecamonas trahens ATCC 50062</name>
    <dbReference type="NCBI Taxonomy" id="461836"/>
    <lineage>
        <taxon>Eukaryota</taxon>
        <taxon>Apusozoa</taxon>
        <taxon>Apusomonadida</taxon>
        <taxon>Apusomonadidae</taxon>
        <taxon>Thecamonas</taxon>
    </lineage>
</organism>
<evidence type="ECO:0000256" key="2">
    <source>
        <dbReference type="ARBA" id="ARBA00004406"/>
    </source>
</evidence>
<feature type="binding site" evidence="14">
    <location>
        <position position="35"/>
    </location>
    <ligand>
        <name>GTP</name>
        <dbReference type="ChEBI" id="CHEBI:37565"/>
    </ligand>
</feature>
<evidence type="ECO:0000256" key="10">
    <source>
        <dbReference type="ARBA" id="ARBA00023034"/>
    </source>
</evidence>
<keyword evidence="7 17" id="KW-0256">Endoplasmic reticulum</keyword>
<evidence type="ECO:0000313" key="18">
    <source>
        <dbReference type="EMBL" id="KNC52183.1"/>
    </source>
</evidence>
<dbReference type="FunFam" id="3.40.50.300:FF:000161">
    <property type="entry name" value="Small COPII coat GTPase"/>
    <property type="match status" value="1"/>
</dbReference>
<keyword evidence="6" id="KW-0378">Hydrolase</keyword>
<feature type="binding site" evidence="15">
    <location>
        <begin position="28"/>
        <end position="35"/>
    </location>
    <ligand>
        <name>GTP</name>
        <dbReference type="ChEBI" id="CHEBI:37565"/>
    </ligand>
</feature>